<dbReference type="Gene3D" id="2.60.40.10">
    <property type="entry name" value="Immunoglobulins"/>
    <property type="match status" value="1"/>
</dbReference>
<reference evidence="2" key="1">
    <citation type="journal article" date="2014" name="Front. Microbiol.">
        <title>High frequency of phylogenetically diverse reductive dehalogenase-homologous genes in deep subseafloor sedimentary metagenomes.</title>
        <authorList>
            <person name="Kawai M."/>
            <person name="Futagami T."/>
            <person name="Toyoda A."/>
            <person name="Takaki Y."/>
            <person name="Nishi S."/>
            <person name="Hori S."/>
            <person name="Arai W."/>
            <person name="Tsubouchi T."/>
            <person name="Morono Y."/>
            <person name="Uchiyama I."/>
            <person name="Ito T."/>
            <person name="Fujiyama A."/>
            <person name="Inagaki F."/>
            <person name="Takami H."/>
        </authorList>
    </citation>
    <scope>NUCLEOTIDE SEQUENCE</scope>
    <source>
        <strain evidence="2">Expedition CK06-06</strain>
    </source>
</reference>
<name>X1BR65_9ZZZZ</name>
<organism evidence="2">
    <name type="scientific">marine sediment metagenome</name>
    <dbReference type="NCBI Taxonomy" id="412755"/>
    <lineage>
        <taxon>unclassified sequences</taxon>
        <taxon>metagenomes</taxon>
        <taxon>ecological metagenomes</taxon>
    </lineage>
</organism>
<comment type="caution">
    <text evidence="2">The sequence shown here is derived from an EMBL/GenBank/DDBJ whole genome shotgun (WGS) entry which is preliminary data.</text>
</comment>
<dbReference type="InterPro" id="IPR013783">
    <property type="entry name" value="Ig-like_fold"/>
</dbReference>
<dbReference type="InterPro" id="IPR011635">
    <property type="entry name" value="CARDB"/>
</dbReference>
<evidence type="ECO:0000313" key="2">
    <source>
        <dbReference type="EMBL" id="GAG86658.1"/>
    </source>
</evidence>
<proteinExistence type="predicted"/>
<protein>
    <recommendedName>
        <fullName evidence="1">CARDB domain-containing protein</fullName>
    </recommendedName>
</protein>
<accession>X1BR65</accession>
<sequence>IWETSDWFVVQFDNYNYLGGTSAGTFQVVFHRSGQLSFNYLSTGSSLYGTVGLNHGDGIHYNSYPIVDLAGESAFGLQFYYTLPEHELSLGLECPSMASPSDIVDITMTVLNIGTSEEYSIELELFIDETSAFTTTIPVLESEEQDIHVYQWTASALGPHNITAVISAAPGEISLSNNIATNCNPIEATIIK</sequence>
<evidence type="ECO:0000259" key="1">
    <source>
        <dbReference type="Pfam" id="PF07705"/>
    </source>
</evidence>
<gene>
    <name evidence="2" type="ORF">S01H4_24571</name>
</gene>
<dbReference type="EMBL" id="BART01011561">
    <property type="protein sequence ID" value="GAG86658.1"/>
    <property type="molecule type" value="Genomic_DNA"/>
</dbReference>
<feature type="non-terminal residue" evidence="2">
    <location>
        <position position="1"/>
    </location>
</feature>
<feature type="domain" description="CARDB" evidence="1">
    <location>
        <begin position="96"/>
        <end position="167"/>
    </location>
</feature>
<dbReference type="AlphaFoldDB" id="X1BR65"/>
<dbReference type="Pfam" id="PF07705">
    <property type="entry name" value="CARDB"/>
    <property type="match status" value="1"/>
</dbReference>